<dbReference type="RefSeq" id="WP_102755761.1">
    <property type="nucleotide sequence ID" value="NZ_CP025791.1"/>
</dbReference>
<accession>A0A2K9PPY9</accession>
<dbReference type="KEGG" id="fek:C1H87_10510"/>
<name>A0A2K9PPY9_9FLAO</name>
<sequence>MKKIILSIFILLGLSCQENQDNIFDNLTIRGGFVEFAKTPTLSFNILDLDRVEINETILDTNGNTISYDLSVTYEGVTVNNLVSLTSFPANLVITLPMLLDAFNLTEGDLTLDSEFSFIATVTTPTGSFKGDRPKFNTVTKEEEGGNTASQLNGASYKPAFIFKLSFFMT</sequence>
<proteinExistence type="predicted"/>
<dbReference type="PROSITE" id="PS51257">
    <property type="entry name" value="PROKAR_LIPOPROTEIN"/>
    <property type="match status" value="1"/>
</dbReference>
<dbReference type="AlphaFoldDB" id="A0A2K9PPY9"/>
<organism evidence="1 2">
    <name type="scientific">Flavivirga eckloniae</name>
    <dbReference type="NCBI Taxonomy" id="1803846"/>
    <lineage>
        <taxon>Bacteria</taxon>
        <taxon>Pseudomonadati</taxon>
        <taxon>Bacteroidota</taxon>
        <taxon>Flavobacteriia</taxon>
        <taxon>Flavobacteriales</taxon>
        <taxon>Flavobacteriaceae</taxon>
        <taxon>Flavivirga</taxon>
    </lineage>
</organism>
<gene>
    <name evidence="1" type="ORF">C1H87_10510</name>
</gene>
<evidence type="ECO:0000313" key="2">
    <source>
        <dbReference type="Proteomes" id="UP000235826"/>
    </source>
</evidence>
<dbReference type="OrthoDB" id="1452385at2"/>
<dbReference type="Proteomes" id="UP000235826">
    <property type="component" value="Chromosome"/>
</dbReference>
<reference evidence="1 2" key="1">
    <citation type="submission" date="2018-01" db="EMBL/GenBank/DDBJ databases">
        <title>Complete genome sequence of Flavivirga eckloniae ECD14 isolated from seaweed Ecklonia cava.</title>
        <authorList>
            <person name="Lee J.H."/>
            <person name="Baik K.S."/>
            <person name="Seong C.N."/>
        </authorList>
    </citation>
    <scope>NUCLEOTIDE SEQUENCE [LARGE SCALE GENOMIC DNA]</scope>
    <source>
        <strain evidence="1 2">ECD14</strain>
    </source>
</reference>
<keyword evidence="2" id="KW-1185">Reference proteome</keyword>
<dbReference type="EMBL" id="CP025791">
    <property type="protein sequence ID" value="AUP79106.1"/>
    <property type="molecule type" value="Genomic_DNA"/>
</dbReference>
<evidence type="ECO:0000313" key="1">
    <source>
        <dbReference type="EMBL" id="AUP79106.1"/>
    </source>
</evidence>
<protein>
    <submittedName>
        <fullName evidence="1">Uncharacterized protein</fullName>
    </submittedName>
</protein>